<reference evidence="1 2" key="1">
    <citation type="submission" date="2021-04" db="EMBL/GenBank/DDBJ databases">
        <title>Paenibacillus sp. DLE-14 whole genome sequence.</title>
        <authorList>
            <person name="Ham Y.J."/>
        </authorList>
    </citation>
    <scope>NUCLEOTIDE SEQUENCE [LARGE SCALE GENOMIC DNA]</scope>
    <source>
        <strain evidence="1 2">DLE-14</strain>
    </source>
</reference>
<dbReference type="Proteomes" id="UP000673394">
    <property type="component" value="Unassembled WGS sequence"/>
</dbReference>
<evidence type="ECO:0000313" key="2">
    <source>
        <dbReference type="Proteomes" id="UP000673394"/>
    </source>
</evidence>
<dbReference type="RefSeq" id="WP_210654862.1">
    <property type="nucleotide sequence ID" value="NZ_JAGKSP010000001.1"/>
</dbReference>
<keyword evidence="2" id="KW-1185">Reference proteome</keyword>
<comment type="caution">
    <text evidence="1">The sequence shown here is derived from an EMBL/GenBank/DDBJ whole genome shotgun (WGS) entry which is preliminary data.</text>
</comment>
<dbReference type="EMBL" id="JAGKSP010000001">
    <property type="protein sequence ID" value="MBP3961437.1"/>
    <property type="molecule type" value="Genomic_DNA"/>
</dbReference>
<protein>
    <submittedName>
        <fullName evidence="1">Uncharacterized protein</fullName>
    </submittedName>
</protein>
<name>A0ABS5C712_9BACL</name>
<accession>A0ABS5C712</accession>
<sequence length="174" mass="19429">MSLQEDVISIDYLKRTLRFYENIDIASQLMGPTDDAPYTSLIIRFTEIGEREATIDLEMSFLPGLQELNQEGVYLFQSFAVLAPQTSKEHEDELLKAISILNIQLPLGTFGVFPDGGALYLKQTAMLSREGLVSGHAVKLLDQQNGVLLHQLHQFTDYLLDVSAGKRKAESTPL</sequence>
<gene>
    <name evidence="1" type="ORF">I8J30_01850</name>
</gene>
<evidence type="ECO:0000313" key="1">
    <source>
        <dbReference type="EMBL" id="MBP3961437.1"/>
    </source>
</evidence>
<organism evidence="1 2">
    <name type="scientific">Paenibacillus lignilyticus</name>
    <dbReference type="NCBI Taxonomy" id="1172615"/>
    <lineage>
        <taxon>Bacteria</taxon>
        <taxon>Bacillati</taxon>
        <taxon>Bacillota</taxon>
        <taxon>Bacilli</taxon>
        <taxon>Bacillales</taxon>
        <taxon>Paenibacillaceae</taxon>
        <taxon>Paenibacillus</taxon>
    </lineage>
</organism>
<proteinExistence type="predicted"/>